<comment type="caution">
    <text evidence="11">The sequence shown here is derived from an EMBL/GenBank/DDBJ whole genome shotgun (WGS) entry which is preliminary data.</text>
</comment>
<dbReference type="Proteomes" id="UP001443914">
    <property type="component" value="Unassembled WGS sequence"/>
</dbReference>
<reference evidence="11" key="1">
    <citation type="submission" date="2024-03" db="EMBL/GenBank/DDBJ databases">
        <title>WGS assembly of Saponaria officinalis var. Norfolk2.</title>
        <authorList>
            <person name="Jenkins J."/>
            <person name="Shu S."/>
            <person name="Grimwood J."/>
            <person name="Barry K."/>
            <person name="Goodstein D."/>
            <person name="Schmutz J."/>
            <person name="Leebens-Mack J."/>
            <person name="Osbourn A."/>
        </authorList>
    </citation>
    <scope>NUCLEOTIDE SEQUENCE [LARGE SCALE GENOMIC DNA]</scope>
    <source>
        <strain evidence="11">JIC</strain>
    </source>
</reference>
<feature type="region of interest" description="Disordered" evidence="7">
    <location>
        <begin position="205"/>
        <end position="225"/>
    </location>
</feature>
<organism evidence="11 12">
    <name type="scientific">Saponaria officinalis</name>
    <name type="common">Common soapwort</name>
    <name type="synonym">Lychnis saponaria</name>
    <dbReference type="NCBI Taxonomy" id="3572"/>
    <lineage>
        <taxon>Eukaryota</taxon>
        <taxon>Viridiplantae</taxon>
        <taxon>Streptophyta</taxon>
        <taxon>Embryophyta</taxon>
        <taxon>Tracheophyta</taxon>
        <taxon>Spermatophyta</taxon>
        <taxon>Magnoliopsida</taxon>
        <taxon>eudicotyledons</taxon>
        <taxon>Gunneridae</taxon>
        <taxon>Pentapetalae</taxon>
        <taxon>Caryophyllales</taxon>
        <taxon>Caryophyllaceae</taxon>
        <taxon>Caryophylleae</taxon>
        <taxon>Saponaria</taxon>
    </lineage>
</organism>
<feature type="transmembrane region" description="Helical" evidence="8">
    <location>
        <begin position="39"/>
        <end position="59"/>
    </location>
</feature>
<comment type="subcellular location">
    <subcellularLocation>
        <location evidence="1">Membrane</location>
        <topology evidence="1">Single-pass membrane protein</topology>
    </subcellularLocation>
</comment>
<protein>
    <recommendedName>
        <fullName evidence="13">Trichome birefringence-like N-terminal domain-containing protein</fullName>
    </recommendedName>
</protein>
<evidence type="ECO:0000313" key="11">
    <source>
        <dbReference type="EMBL" id="KAK9671625.1"/>
    </source>
</evidence>
<evidence type="ECO:0000259" key="9">
    <source>
        <dbReference type="Pfam" id="PF13839"/>
    </source>
</evidence>
<dbReference type="AlphaFoldDB" id="A0AAW1H6K6"/>
<proteinExistence type="inferred from homology"/>
<dbReference type="Pfam" id="PF13839">
    <property type="entry name" value="PC-Esterase"/>
    <property type="match status" value="1"/>
</dbReference>
<dbReference type="EMBL" id="JBDFQZ010000012">
    <property type="protein sequence ID" value="KAK9671625.1"/>
    <property type="molecule type" value="Genomic_DNA"/>
</dbReference>
<dbReference type="GO" id="GO:0005794">
    <property type="term" value="C:Golgi apparatus"/>
    <property type="evidence" value="ECO:0007669"/>
    <property type="project" value="TreeGrafter"/>
</dbReference>
<dbReference type="InterPro" id="IPR026057">
    <property type="entry name" value="TBL_C"/>
</dbReference>
<accession>A0AAW1H6K6</accession>
<dbReference type="PANTHER" id="PTHR32285">
    <property type="entry name" value="PROTEIN TRICHOME BIREFRINGENCE-LIKE 9-RELATED"/>
    <property type="match status" value="1"/>
</dbReference>
<keyword evidence="3 8" id="KW-0812">Transmembrane</keyword>
<evidence type="ECO:0000259" key="10">
    <source>
        <dbReference type="Pfam" id="PF14416"/>
    </source>
</evidence>
<dbReference type="GO" id="GO:0016020">
    <property type="term" value="C:membrane"/>
    <property type="evidence" value="ECO:0007669"/>
    <property type="project" value="UniProtKB-SubCell"/>
</dbReference>
<dbReference type="Pfam" id="PF14416">
    <property type="entry name" value="PMR5N"/>
    <property type="match status" value="1"/>
</dbReference>
<dbReference type="GO" id="GO:0016413">
    <property type="term" value="F:O-acetyltransferase activity"/>
    <property type="evidence" value="ECO:0007669"/>
    <property type="project" value="InterPro"/>
</dbReference>
<evidence type="ECO:0000256" key="2">
    <source>
        <dbReference type="ARBA" id="ARBA00007727"/>
    </source>
</evidence>
<sequence length="625" mass="71322">MAEVTKYQLISNNNNNNNNIISELKPYFSVFKTRKSSSFIYGVVLIFVLFSVFLAFFPATSSTSSPWFVNIFAVNSTSPAEKSDGSHFPSVYSYFFPNSSQFNSSRSQINSTFPIPISNNSQNLNNSQVFRDKVGNFPQINPQISANSSVIYHEKQMNQSSELFPDKVGNFEQNNTTIPPKIDQNPKMSPNNSVINHEKQKNLTVAHQSSNSSSNATITPQISSNSTKIGSGLEVNSSDLSASLSKNQGKINGNESVTITKKGNEVEKLVGCDLYDGNWVKDESYPLYKPGSCKLVDEQFNCFLNGRPDSDYQKLKWKPNSCSLPRLNGGHMLELLRGKRLVFVGDSLNRNMWESLVCILKNSVKDKKKVYEAFGRHHFRTEASYSFVFKDYNCTVEFFVSPFLVQQWEVKDKNGTTQETLRLDLIVSDADQFKNADYIVFNTGHWWTHDKTSKGEDYYQEGSHVYKQLDVTEAFRRAITTWARWVDANIDPQRTHVLFRGYSASHFSGGQWNSGGQCDSETEPIKNETYLTEYPWKMKVFESVIKGMKIPVSYLNVTRLTDYRKDGHPSVYRKQHLSGDEKKSPLRYQDCSHWCLPGVPDSWNELLYAELLRKQYSDHQQTNKT</sequence>
<evidence type="ECO:0000313" key="12">
    <source>
        <dbReference type="Proteomes" id="UP001443914"/>
    </source>
</evidence>
<dbReference type="PANTHER" id="PTHR32285:SF22">
    <property type="entry name" value="PROTEIN TRICHOME BIREFRINGENCE"/>
    <property type="match status" value="1"/>
</dbReference>
<evidence type="ECO:0000256" key="7">
    <source>
        <dbReference type="SAM" id="MobiDB-lite"/>
    </source>
</evidence>
<comment type="similarity">
    <text evidence="2">Belongs to the PC-esterase family. TBL subfamily.</text>
</comment>
<evidence type="ECO:0000256" key="5">
    <source>
        <dbReference type="ARBA" id="ARBA00022989"/>
    </source>
</evidence>
<keyword evidence="12" id="KW-1185">Reference proteome</keyword>
<evidence type="ECO:0000256" key="3">
    <source>
        <dbReference type="ARBA" id="ARBA00022692"/>
    </source>
</evidence>
<name>A0AAW1H6K6_SAPOF</name>
<evidence type="ECO:0000256" key="8">
    <source>
        <dbReference type="SAM" id="Phobius"/>
    </source>
</evidence>
<keyword evidence="5 8" id="KW-1133">Transmembrane helix</keyword>
<evidence type="ECO:0000256" key="6">
    <source>
        <dbReference type="ARBA" id="ARBA00023136"/>
    </source>
</evidence>
<dbReference type="InterPro" id="IPR025846">
    <property type="entry name" value="TBL_N"/>
</dbReference>
<keyword evidence="4" id="KW-0735">Signal-anchor</keyword>
<dbReference type="InterPro" id="IPR029962">
    <property type="entry name" value="TBL"/>
</dbReference>
<feature type="domain" description="Trichome birefringence-like C-terminal" evidence="9">
    <location>
        <begin position="324"/>
        <end position="609"/>
    </location>
</feature>
<keyword evidence="6 8" id="KW-0472">Membrane</keyword>
<gene>
    <name evidence="11" type="ORF">RND81_12G043300</name>
</gene>
<feature type="domain" description="Trichome birefringence-like N-terminal" evidence="10">
    <location>
        <begin position="271"/>
        <end position="323"/>
    </location>
</feature>
<evidence type="ECO:0008006" key="13">
    <source>
        <dbReference type="Google" id="ProtNLM"/>
    </source>
</evidence>
<evidence type="ECO:0000256" key="1">
    <source>
        <dbReference type="ARBA" id="ARBA00004167"/>
    </source>
</evidence>
<evidence type="ECO:0000256" key="4">
    <source>
        <dbReference type="ARBA" id="ARBA00022968"/>
    </source>
</evidence>